<evidence type="ECO:0000256" key="1">
    <source>
        <dbReference type="SAM" id="MobiDB-lite"/>
    </source>
</evidence>
<dbReference type="PATRIC" id="fig|1179773.3.peg.4079"/>
<dbReference type="InterPro" id="IPR036388">
    <property type="entry name" value="WH-like_DNA-bd_sf"/>
</dbReference>
<proteinExistence type="predicted"/>
<sequence length="169" mass="18677">MDEPGERAARLLDGLRTFGANYTDFTARFATWLGLHATDATALAEILYAEDQGTPLTPTRLSERLALTTGATTNLLNRLEKLGHVVRTREHTDRRMVTLRSSPDIEAPARQFFGPLAGHLDTLVAQYQPDQLDLIENFLDRLRDTMAAAVADPPPVRPSIAEPNTTSRP</sequence>
<dbReference type="STRING" id="1179773.BN6_40750"/>
<dbReference type="KEGG" id="sesp:BN6_40750"/>
<organism evidence="3 4">
    <name type="scientific">Saccharothrix espanaensis (strain ATCC 51144 / DSM 44229 / JCM 9112 / NBRC 15066 / NRRL 15764)</name>
    <dbReference type="NCBI Taxonomy" id="1179773"/>
    <lineage>
        <taxon>Bacteria</taxon>
        <taxon>Bacillati</taxon>
        <taxon>Actinomycetota</taxon>
        <taxon>Actinomycetes</taxon>
        <taxon>Pseudonocardiales</taxon>
        <taxon>Pseudonocardiaceae</taxon>
        <taxon>Saccharothrix</taxon>
    </lineage>
</organism>
<dbReference type="HOGENOM" id="CLU_083287_1_0_11"/>
<dbReference type="PROSITE" id="PS50995">
    <property type="entry name" value="HTH_MARR_2"/>
    <property type="match status" value="1"/>
</dbReference>
<dbReference type="InterPro" id="IPR036390">
    <property type="entry name" value="WH_DNA-bd_sf"/>
</dbReference>
<feature type="domain" description="HTH marR-type" evidence="2">
    <location>
        <begin position="1"/>
        <end position="144"/>
    </location>
</feature>
<dbReference type="InterPro" id="IPR039422">
    <property type="entry name" value="MarR/SlyA-like"/>
</dbReference>
<dbReference type="AlphaFoldDB" id="K0JZ05"/>
<dbReference type="Pfam" id="PF12802">
    <property type="entry name" value="MarR_2"/>
    <property type="match status" value="1"/>
</dbReference>
<dbReference type="SUPFAM" id="SSF46785">
    <property type="entry name" value="Winged helix' DNA-binding domain"/>
    <property type="match status" value="1"/>
</dbReference>
<dbReference type="OrthoDB" id="162531at2"/>
<dbReference type="SMART" id="SM00347">
    <property type="entry name" value="HTH_MARR"/>
    <property type="match status" value="1"/>
</dbReference>
<dbReference type="eggNOG" id="COG1846">
    <property type="taxonomic scope" value="Bacteria"/>
</dbReference>
<evidence type="ECO:0000313" key="4">
    <source>
        <dbReference type="Proteomes" id="UP000006281"/>
    </source>
</evidence>
<reference evidence="3 4" key="1">
    <citation type="journal article" date="2012" name="BMC Genomics">
        <title>Complete genome sequence of Saccharothrix espanaensis DSM 44229T and comparison to the other completely sequenced Pseudonocardiaceae.</title>
        <authorList>
            <person name="Strobel T."/>
            <person name="Al-Dilaimi A."/>
            <person name="Blom J."/>
            <person name="Gessner A."/>
            <person name="Kalinowski J."/>
            <person name="Luzhetska M."/>
            <person name="Puhler A."/>
            <person name="Szczepanowski R."/>
            <person name="Bechthold A."/>
            <person name="Ruckert C."/>
        </authorList>
    </citation>
    <scope>NUCLEOTIDE SEQUENCE [LARGE SCALE GENOMIC DNA]</scope>
    <source>
        <strain evidence="4">ATCC 51144 / DSM 44229 / JCM 9112 / NBRC 15066 / NRRL 15764</strain>
    </source>
</reference>
<feature type="region of interest" description="Disordered" evidence="1">
    <location>
        <begin position="150"/>
        <end position="169"/>
    </location>
</feature>
<gene>
    <name evidence="3" type="ordered locus">BN6_40750</name>
</gene>
<dbReference type="BioCyc" id="SESP1179773:BN6_RS19720-MONOMER"/>
<dbReference type="InterPro" id="IPR000835">
    <property type="entry name" value="HTH_MarR-typ"/>
</dbReference>
<dbReference type="PANTHER" id="PTHR33164">
    <property type="entry name" value="TRANSCRIPTIONAL REGULATOR, MARR FAMILY"/>
    <property type="match status" value="1"/>
</dbReference>
<dbReference type="PANTHER" id="PTHR33164:SF106">
    <property type="entry name" value="TRANSCRIPTIONAL REGULATORY PROTEIN"/>
    <property type="match status" value="1"/>
</dbReference>
<evidence type="ECO:0000313" key="3">
    <source>
        <dbReference type="EMBL" id="CCH31361.1"/>
    </source>
</evidence>
<dbReference type="Proteomes" id="UP000006281">
    <property type="component" value="Chromosome"/>
</dbReference>
<evidence type="ECO:0000259" key="2">
    <source>
        <dbReference type="PROSITE" id="PS50995"/>
    </source>
</evidence>
<dbReference type="EMBL" id="HE804045">
    <property type="protein sequence ID" value="CCH31361.1"/>
    <property type="molecule type" value="Genomic_DNA"/>
</dbReference>
<accession>K0JZ05</accession>
<dbReference type="Gene3D" id="1.10.10.10">
    <property type="entry name" value="Winged helix-like DNA-binding domain superfamily/Winged helix DNA-binding domain"/>
    <property type="match status" value="1"/>
</dbReference>
<dbReference type="GO" id="GO:0003700">
    <property type="term" value="F:DNA-binding transcription factor activity"/>
    <property type="evidence" value="ECO:0007669"/>
    <property type="project" value="InterPro"/>
</dbReference>
<keyword evidence="4" id="KW-1185">Reference proteome</keyword>
<protein>
    <recommendedName>
        <fullName evidence="2">HTH marR-type domain-containing protein</fullName>
    </recommendedName>
</protein>
<dbReference type="RefSeq" id="WP_015101473.1">
    <property type="nucleotide sequence ID" value="NC_019673.1"/>
</dbReference>
<name>K0JZ05_SACES</name>
<dbReference type="GO" id="GO:0006950">
    <property type="term" value="P:response to stress"/>
    <property type="evidence" value="ECO:0007669"/>
    <property type="project" value="TreeGrafter"/>
</dbReference>